<dbReference type="VEuPathDB" id="FungiDB:RhiirA1_194454"/>
<comment type="caution">
    <text evidence="2">The sequence shown here is derived from an EMBL/GenBank/DDBJ whole genome shotgun (WGS) entry which is preliminary data.</text>
</comment>
<feature type="transmembrane region" description="Helical" evidence="1">
    <location>
        <begin position="38"/>
        <end position="64"/>
    </location>
</feature>
<reference evidence="2 5" key="1">
    <citation type="submission" date="2016-04" db="EMBL/GenBank/DDBJ databases">
        <title>Genome analyses suggest a sexual origin of heterokaryosis in a supposedly ancient asexual fungus.</title>
        <authorList>
            <person name="Ropars J."/>
            <person name="Sedzielewska K."/>
            <person name="Noel J."/>
            <person name="Charron P."/>
            <person name="Farinelli L."/>
            <person name="Marton T."/>
            <person name="Kruger M."/>
            <person name="Pelin A."/>
            <person name="Brachmann A."/>
            <person name="Corradi N."/>
        </authorList>
    </citation>
    <scope>NUCLEOTIDE SEQUENCE [LARGE SCALE GENOMIC DNA]</scope>
    <source>
        <strain evidence="2 5">A5</strain>
    </source>
</reference>
<reference evidence="3 4" key="4">
    <citation type="submission" date="2017-10" db="EMBL/GenBank/DDBJ databases">
        <title>Genome analyses suggest a sexual origin of heterokaryosis in a supposedly ancient asexual fungus.</title>
        <authorList>
            <person name="Corradi N."/>
            <person name="Sedzielewska K."/>
            <person name="Noel J."/>
            <person name="Charron P."/>
            <person name="Farinelli L."/>
            <person name="Marton T."/>
            <person name="Kruger M."/>
            <person name="Pelin A."/>
            <person name="Brachmann A."/>
            <person name="Corradi N."/>
        </authorList>
    </citation>
    <scope>NUCLEOTIDE SEQUENCE [LARGE SCALE GENOMIC DNA]</scope>
    <source>
        <strain evidence="3 4">A1</strain>
    </source>
</reference>
<gene>
    <name evidence="3" type="ORF">RhiirA1_194454</name>
    <name evidence="2" type="ORF">RhiirA5_140021</name>
</gene>
<evidence type="ECO:0000313" key="4">
    <source>
        <dbReference type="Proteomes" id="UP000232688"/>
    </source>
</evidence>
<name>A0A2I1E519_9GLOM</name>
<organism evidence="2 5">
    <name type="scientific">Rhizophagus irregularis</name>
    <dbReference type="NCBI Taxonomy" id="588596"/>
    <lineage>
        <taxon>Eukaryota</taxon>
        <taxon>Fungi</taxon>
        <taxon>Fungi incertae sedis</taxon>
        <taxon>Mucoromycota</taxon>
        <taxon>Glomeromycotina</taxon>
        <taxon>Glomeromycetes</taxon>
        <taxon>Glomerales</taxon>
        <taxon>Glomeraceae</taxon>
        <taxon>Rhizophagus</taxon>
    </lineage>
</organism>
<evidence type="ECO:0000313" key="2">
    <source>
        <dbReference type="EMBL" id="PKC10376.1"/>
    </source>
</evidence>
<evidence type="ECO:0000313" key="3">
    <source>
        <dbReference type="EMBL" id="PKC65831.1"/>
    </source>
</evidence>
<dbReference type="EMBL" id="LLXJ01000385">
    <property type="protein sequence ID" value="PKC10376.1"/>
    <property type="molecule type" value="Genomic_DNA"/>
</dbReference>
<proteinExistence type="predicted"/>
<protein>
    <submittedName>
        <fullName evidence="2">Uncharacterized protein</fullName>
    </submittedName>
</protein>
<evidence type="ECO:0000313" key="5">
    <source>
        <dbReference type="Proteomes" id="UP000232722"/>
    </source>
</evidence>
<keyword evidence="1" id="KW-1133">Transmembrane helix</keyword>
<sequence length="74" mass="9157">MVILNNFGFIYLLRHIMYFFFMQYIFFLFFLLEYFTFSIIILTGCHLVIRFFSFINKFFFTLVINSMCDGRTIR</sequence>
<evidence type="ECO:0000256" key="1">
    <source>
        <dbReference type="SAM" id="Phobius"/>
    </source>
</evidence>
<keyword evidence="1" id="KW-0472">Membrane</keyword>
<keyword evidence="1" id="KW-0812">Transmembrane</keyword>
<dbReference type="AlphaFoldDB" id="A0A2I1E519"/>
<accession>A0A2I1E519</accession>
<dbReference type="Proteomes" id="UP000232722">
    <property type="component" value="Unassembled WGS sequence"/>
</dbReference>
<dbReference type="Proteomes" id="UP000232688">
    <property type="component" value="Unassembled WGS sequence"/>
</dbReference>
<feature type="transmembrane region" description="Helical" evidence="1">
    <location>
        <begin position="12"/>
        <end position="32"/>
    </location>
</feature>
<reference evidence="3 4" key="3">
    <citation type="submission" date="2017-10" db="EMBL/GenBank/DDBJ databases">
        <title>Extensive intraspecific genome diversity in a model arbuscular mycorrhizal fungus.</title>
        <authorList>
            <person name="Chen E.C.H."/>
            <person name="Morin E."/>
            <person name="Baudet D."/>
            <person name="Noel J."/>
            <person name="Ndikumana S."/>
            <person name="Charron P."/>
            <person name="St-Onge C."/>
            <person name="Giorgi J."/>
            <person name="Grigoriev I.V."/>
            <person name="Roux C."/>
            <person name="Martin F.M."/>
            <person name="Corradi N."/>
        </authorList>
    </citation>
    <scope>NUCLEOTIDE SEQUENCE [LARGE SCALE GENOMIC DNA]</scope>
    <source>
        <strain evidence="3 4">A1</strain>
    </source>
</reference>
<dbReference type="EMBL" id="LLXH01000509">
    <property type="protein sequence ID" value="PKC65831.1"/>
    <property type="molecule type" value="Genomic_DNA"/>
</dbReference>
<reference evidence="2 5" key="2">
    <citation type="submission" date="2017-09" db="EMBL/GenBank/DDBJ databases">
        <title>Extensive intraspecific genome diversity in a model arbuscular mycorrhizal fungus.</title>
        <authorList>
            <person name="Chen E.C."/>
            <person name="Morin E."/>
            <person name="Beaudet D."/>
            <person name="Noel J."/>
            <person name="Ndikumana S."/>
            <person name="Charron P."/>
            <person name="St-Onge C."/>
            <person name="Giorgi J."/>
            <person name="Grigoriev I.V."/>
            <person name="Roux C."/>
            <person name="Martin F.M."/>
            <person name="Corradi N."/>
        </authorList>
    </citation>
    <scope>NUCLEOTIDE SEQUENCE [LARGE SCALE GENOMIC DNA]</scope>
    <source>
        <strain evidence="2 5">A5</strain>
    </source>
</reference>